<comment type="caution">
    <text evidence="3">The sequence shown here is derived from an EMBL/GenBank/DDBJ whole genome shotgun (WGS) entry which is preliminary data.</text>
</comment>
<dbReference type="AlphaFoldDB" id="A0A1G2QUQ5"/>
<dbReference type="GO" id="GO:0008239">
    <property type="term" value="F:dipeptidyl-peptidase activity"/>
    <property type="evidence" value="ECO:0007669"/>
    <property type="project" value="TreeGrafter"/>
</dbReference>
<keyword evidence="2" id="KW-0378">Hydrolase</keyword>
<dbReference type="Proteomes" id="UP000178170">
    <property type="component" value="Unassembled WGS sequence"/>
</dbReference>
<proteinExistence type="predicted"/>
<keyword evidence="1" id="KW-0479">Metal-binding</keyword>
<gene>
    <name evidence="3" type="ORF">A2843_02930</name>
</gene>
<accession>A0A1G2QUQ5</accession>
<dbReference type="Gene3D" id="3.30.540.30">
    <property type="match status" value="1"/>
</dbReference>
<dbReference type="PANTHER" id="PTHR23422">
    <property type="entry name" value="DIPEPTIDYL PEPTIDASE III-RELATED"/>
    <property type="match status" value="1"/>
</dbReference>
<reference evidence="3 4" key="1">
    <citation type="journal article" date="2016" name="Nat. Commun.">
        <title>Thousands of microbial genomes shed light on interconnected biogeochemical processes in an aquifer system.</title>
        <authorList>
            <person name="Anantharaman K."/>
            <person name="Brown C.T."/>
            <person name="Hug L.A."/>
            <person name="Sharon I."/>
            <person name="Castelle C.J."/>
            <person name="Probst A.J."/>
            <person name="Thomas B.C."/>
            <person name="Singh A."/>
            <person name="Wilkins M.J."/>
            <person name="Karaoz U."/>
            <person name="Brodie E.L."/>
            <person name="Williams K.H."/>
            <person name="Hubbard S.S."/>
            <person name="Banfield J.F."/>
        </authorList>
    </citation>
    <scope>NUCLEOTIDE SEQUENCE [LARGE SCALE GENOMIC DNA]</scope>
</reference>
<dbReference type="GO" id="GO:0005737">
    <property type="term" value="C:cytoplasm"/>
    <property type="evidence" value="ECO:0007669"/>
    <property type="project" value="TreeGrafter"/>
</dbReference>
<dbReference type="PANTHER" id="PTHR23422:SF9">
    <property type="entry name" value="ZN-DEPENDENT HYDROLASE"/>
    <property type="match status" value="1"/>
</dbReference>
<protein>
    <submittedName>
        <fullName evidence="3">Uncharacterized protein</fullName>
    </submittedName>
</protein>
<evidence type="ECO:0000313" key="4">
    <source>
        <dbReference type="Proteomes" id="UP000178170"/>
    </source>
</evidence>
<dbReference type="EMBL" id="MHTS01000027">
    <property type="protein sequence ID" value="OHA63752.1"/>
    <property type="molecule type" value="Genomic_DNA"/>
</dbReference>
<dbReference type="InterPro" id="IPR039461">
    <property type="entry name" value="Peptidase_M49"/>
</dbReference>
<dbReference type="GO" id="GO:0046872">
    <property type="term" value="F:metal ion binding"/>
    <property type="evidence" value="ECO:0007669"/>
    <property type="project" value="UniProtKB-KW"/>
</dbReference>
<name>A0A1G2QUQ5_9BACT</name>
<sequence>MSSSFQIFKPGPSGLSAGEKKVVEKLTAAAKLIVPLYEAQKNSKYPGANFYPPDATREEIQKAAKKNPSILSPYTFVVRNKAGKLVAVPYSKKFRKELTRVAKLLKEAAALSDDKAFKAYLVARAQDLLKDNFDQSNILWLKTNTSKIGCVLGPFDRFLDRHFHQKRAYTAWIGVLNEDRMAEVSRMRTLILTSIPTFLPGAKKTTVSQIRVRAEDTLLLAGLDADYLFMSNNLPSSADIKLIKKHGTMSTVFLSMAKLRVEKWMQPIFQRAFDKKTQEGRSVSQMEDALVRISVIDEMRRSLVRYDDAVIRLQEYFAYIDEVYGDILTIKSAGFLYLKNAITEKDLEAMVLAEICQALYYLAAFDKRRRFENLLYGYAAFLDALLGGGGLEETEGGLRLNLQKALLCTDRLVRTFEYYLALGTRDEIKGFFECLNTEGIFSKFHPHFQALPQIGG</sequence>
<evidence type="ECO:0000313" key="3">
    <source>
        <dbReference type="EMBL" id="OHA63752.1"/>
    </source>
</evidence>
<evidence type="ECO:0000256" key="1">
    <source>
        <dbReference type="ARBA" id="ARBA00022723"/>
    </source>
</evidence>
<organism evidence="3 4">
    <name type="scientific">Candidatus Wildermuthbacteria bacterium RIFCSPHIGHO2_01_FULL_48_27b</name>
    <dbReference type="NCBI Taxonomy" id="1802447"/>
    <lineage>
        <taxon>Bacteria</taxon>
        <taxon>Candidatus Wildermuthiibacteriota</taxon>
    </lineage>
</organism>
<evidence type="ECO:0000256" key="2">
    <source>
        <dbReference type="ARBA" id="ARBA00022801"/>
    </source>
</evidence>